<protein>
    <submittedName>
        <fullName evidence="1">Uncharacterized protein</fullName>
    </submittedName>
</protein>
<evidence type="ECO:0000313" key="1">
    <source>
        <dbReference type="EMBL" id="GIH36226.1"/>
    </source>
</evidence>
<accession>A0ABQ4FN29</accession>
<organism evidence="1 2">
    <name type="scientific">Microbispora amethystogenes</name>
    <dbReference type="NCBI Taxonomy" id="1427754"/>
    <lineage>
        <taxon>Bacteria</taxon>
        <taxon>Bacillati</taxon>
        <taxon>Actinomycetota</taxon>
        <taxon>Actinomycetes</taxon>
        <taxon>Streptosporangiales</taxon>
        <taxon>Streptosporangiaceae</taxon>
        <taxon>Microbispora</taxon>
    </lineage>
</organism>
<dbReference type="EMBL" id="BOOB01000057">
    <property type="protein sequence ID" value="GIH36226.1"/>
    <property type="molecule type" value="Genomic_DNA"/>
</dbReference>
<name>A0ABQ4FN29_9ACTN</name>
<sequence>MSWAFFFAASNAGSETVKAPRSLAGEEDAGSALGPGSALAVALGEAVMIDPASAATANILVGLCTRRRIRRF</sequence>
<proteinExistence type="predicted"/>
<keyword evidence="2" id="KW-1185">Reference proteome</keyword>
<evidence type="ECO:0000313" key="2">
    <source>
        <dbReference type="Proteomes" id="UP000651728"/>
    </source>
</evidence>
<reference evidence="1 2" key="1">
    <citation type="submission" date="2021-01" db="EMBL/GenBank/DDBJ databases">
        <title>Whole genome shotgun sequence of Microbispora amethystogenes NBRC 101907.</title>
        <authorList>
            <person name="Komaki H."/>
            <person name="Tamura T."/>
        </authorList>
    </citation>
    <scope>NUCLEOTIDE SEQUENCE [LARGE SCALE GENOMIC DNA]</scope>
    <source>
        <strain evidence="1 2">NBRC 101907</strain>
    </source>
</reference>
<comment type="caution">
    <text evidence="1">The sequence shown here is derived from an EMBL/GenBank/DDBJ whole genome shotgun (WGS) entry which is preliminary data.</text>
</comment>
<gene>
    <name evidence="1" type="ORF">Mam01_63900</name>
</gene>
<dbReference type="Proteomes" id="UP000651728">
    <property type="component" value="Unassembled WGS sequence"/>
</dbReference>